<dbReference type="SUPFAM" id="SSF82185">
    <property type="entry name" value="Histone H3 K4-specific methyltransferase SET7/9 N-terminal domain"/>
    <property type="match status" value="1"/>
</dbReference>
<dbReference type="Pfam" id="PF02493">
    <property type="entry name" value="MORN"/>
    <property type="match status" value="2"/>
</dbReference>
<evidence type="ECO:0000256" key="1">
    <source>
        <dbReference type="ARBA" id="ARBA00004495"/>
    </source>
</evidence>
<evidence type="ECO:0000256" key="7">
    <source>
        <dbReference type="ARBA" id="ARBA00039855"/>
    </source>
</evidence>
<dbReference type="AlphaFoldDB" id="A0A8C6LMF5"/>
<accession>A0A8C6LMF5</accession>
<dbReference type="Gene3D" id="2.20.110.10">
    <property type="entry name" value="Histone H3 K4-specific methyltransferase SET7/9 N-terminal domain"/>
    <property type="match status" value="1"/>
</dbReference>
<dbReference type="GeneTree" id="ENSGT00940000180052"/>
<dbReference type="Ensembl" id="ENSNFUT00015023627.1">
    <property type="protein sequence ID" value="ENSNFUP00015022590.1"/>
    <property type="gene ID" value="ENSNFUG00015010928.1"/>
</dbReference>
<dbReference type="PANTHER" id="PTHR46614:SF1">
    <property type="entry name" value="MORN REPEAT-CONTAINING PROTEIN 4"/>
    <property type="match status" value="1"/>
</dbReference>
<dbReference type="GO" id="GO:0032433">
    <property type="term" value="C:filopodium tip"/>
    <property type="evidence" value="ECO:0007669"/>
    <property type="project" value="UniProtKB-SubCell"/>
</dbReference>
<dbReference type="InterPro" id="IPR052315">
    <property type="entry name" value="MORN4"/>
</dbReference>
<reference evidence="8" key="2">
    <citation type="submission" date="2025-08" db="UniProtKB">
        <authorList>
            <consortium name="Ensembl"/>
        </authorList>
    </citation>
    <scope>IDENTIFICATION</scope>
</reference>
<reference evidence="8" key="1">
    <citation type="submission" date="2014-08" db="EMBL/GenBank/DDBJ databases">
        <authorList>
            <person name="Senf B."/>
            <person name="Petzold A."/>
            <person name="Downie B.R."/>
            <person name="Koch P."/>
            <person name="Platzer M."/>
        </authorList>
    </citation>
    <scope>NUCLEOTIDE SEQUENCE [LARGE SCALE GENOMIC DNA]</scope>
    <source>
        <strain evidence="8">GRZ</strain>
    </source>
</reference>
<organism evidence="8 9">
    <name type="scientific">Nothobranchius furzeri</name>
    <name type="common">Turquoise killifish</name>
    <dbReference type="NCBI Taxonomy" id="105023"/>
    <lineage>
        <taxon>Eukaryota</taxon>
        <taxon>Metazoa</taxon>
        <taxon>Chordata</taxon>
        <taxon>Craniata</taxon>
        <taxon>Vertebrata</taxon>
        <taxon>Euteleostomi</taxon>
        <taxon>Actinopterygii</taxon>
        <taxon>Neopterygii</taxon>
        <taxon>Teleostei</taxon>
        <taxon>Neoteleostei</taxon>
        <taxon>Acanthomorphata</taxon>
        <taxon>Ovalentaria</taxon>
        <taxon>Atherinomorphae</taxon>
        <taxon>Cyprinodontiformes</taxon>
        <taxon>Nothobranchiidae</taxon>
        <taxon>Nothobranchius</taxon>
    </lineage>
</organism>
<comment type="subcellular location">
    <subcellularLocation>
        <location evidence="1">Cell projection</location>
        <location evidence="1">Filopodium tip</location>
    </subcellularLocation>
    <subcellularLocation>
        <location evidence="2">Cell projection</location>
        <location evidence="2">Stereocilium</location>
    </subcellularLocation>
</comment>
<evidence type="ECO:0000256" key="3">
    <source>
        <dbReference type="ARBA" id="ARBA00022737"/>
    </source>
</evidence>
<evidence type="ECO:0000313" key="9">
    <source>
        <dbReference type="Proteomes" id="UP000694548"/>
    </source>
</evidence>
<sequence length="134" mass="14511">MTLTRGSFTYSNGEEYHGEWKEGLRHGLGQLTFSDGTCYLGQFENGLFNGCGVLIFPDFSRCTLGILGLFRLFSCDVCVLCVPGLLTFVDGGHSGGVESHEGVFETNQLLRRESNHGAVQRAQAAAAKARALSM</sequence>
<dbReference type="PANTHER" id="PTHR46614">
    <property type="entry name" value="MORN REPEAT-CONTAINING PROTEIN 4"/>
    <property type="match status" value="1"/>
</dbReference>
<protein>
    <recommendedName>
        <fullName evidence="7">MORN repeat-containing protein 4</fullName>
    </recommendedName>
</protein>
<reference evidence="8" key="3">
    <citation type="submission" date="2025-09" db="UniProtKB">
        <authorList>
            <consortium name="Ensembl"/>
        </authorList>
    </citation>
    <scope>IDENTIFICATION</scope>
</reference>
<evidence type="ECO:0000256" key="4">
    <source>
        <dbReference type="ARBA" id="ARBA00023273"/>
    </source>
</evidence>
<comment type="function">
    <text evidence="5">Plays a role in promoting axonal degeneration following neuronal injury by toxic insult or trauma.</text>
</comment>
<dbReference type="SMART" id="SM00698">
    <property type="entry name" value="MORN"/>
    <property type="match status" value="2"/>
</dbReference>
<proteinExistence type="predicted"/>
<name>A0A8C6LMF5_NOTFU</name>
<evidence type="ECO:0000256" key="5">
    <source>
        <dbReference type="ARBA" id="ARBA00037780"/>
    </source>
</evidence>
<evidence type="ECO:0000256" key="2">
    <source>
        <dbReference type="ARBA" id="ARBA00004645"/>
    </source>
</evidence>
<evidence type="ECO:0000256" key="6">
    <source>
        <dbReference type="ARBA" id="ARBA00038723"/>
    </source>
</evidence>
<dbReference type="GO" id="GO:0048678">
    <property type="term" value="P:response to axon injury"/>
    <property type="evidence" value="ECO:0007669"/>
    <property type="project" value="TreeGrafter"/>
</dbReference>
<keyword evidence="9" id="KW-1185">Reference proteome</keyword>
<comment type="subunit">
    <text evidence="6">Interacts with MYO3A.</text>
</comment>
<keyword evidence="4" id="KW-0966">Cell projection</keyword>
<dbReference type="GO" id="GO:0032420">
    <property type="term" value="C:stereocilium"/>
    <property type="evidence" value="ECO:0007669"/>
    <property type="project" value="UniProtKB-SubCell"/>
</dbReference>
<dbReference type="Proteomes" id="UP000694548">
    <property type="component" value="Chromosome sgr08"/>
</dbReference>
<dbReference type="InterPro" id="IPR003409">
    <property type="entry name" value="MORN"/>
</dbReference>
<keyword evidence="3" id="KW-0677">Repeat</keyword>
<evidence type="ECO:0000313" key="8">
    <source>
        <dbReference type="Ensembl" id="ENSNFUP00015022590.1"/>
    </source>
</evidence>